<dbReference type="PANTHER" id="PTHR13439:SF0">
    <property type="entry name" value="TOPOISOMERASE I DAMAGE AFFECTED PROTEIN 4"/>
    <property type="match status" value="1"/>
</dbReference>
<evidence type="ECO:0000259" key="7">
    <source>
        <dbReference type="PROSITE" id="PS50922"/>
    </source>
</evidence>
<dbReference type="Pfam" id="PF03798">
    <property type="entry name" value="TRAM_LAG1_CLN8"/>
    <property type="match status" value="1"/>
</dbReference>
<evidence type="ECO:0000256" key="3">
    <source>
        <dbReference type="ARBA" id="ARBA00022989"/>
    </source>
</evidence>
<gene>
    <name evidence="8" type="ORF">PNOK_0057400</name>
</gene>
<dbReference type="PANTHER" id="PTHR13439">
    <property type="entry name" value="CT120 PROTEIN"/>
    <property type="match status" value="1"/>
</dbReference>
<dbReference type="SMART" id="SM00724">
    <property type="entry name" value="TLC"/>
    <property type="match status" value="1"/>
</dbReference>
<evidence type="ECO:0000313" key="8">
    <source>
        <dbReference type="EMBL" id="PAV23506.1"/>
    </source>
</evidence>
<dbReference type="Proteomes" id="UP000217199">
    <property type="component" value="Unassembled WGS sequence"/>
</dbReference>
<feature type="transmembrane region" description="Helical" evidence="6">
    <location>
        <begin position="34"/>
        <end position="52"/>
    </location>
</feature>
<proteinExistence type="predicted"/>
<dbReference type="InterPro" id="IPR050846">
    <property type="entry name" value="TLCD"/>
</dbReference>
<feature type="transmembrane region" description="Helical" evidence="6">
    <location>
        <begin position="192"/>
        <end position="212"/>
    </location>
</feature>
<evidence type="ECO:0000256" key="4">
    <source>
        <dbReference type="ARBA" id="ARBA00023136"/>
    </source>
</evidence>
<dbReference type="AlphaFoldDB" id="A0A286UV77"/>
<feature type="transmembrane region" description="Helical" evidence="6">
    <location>
        <begin position="138"/>
        <end position="158"/>
    </location>
</feature>
<dbReference type="OrthoDB" id="10266980at2759"/>
<dbReference type="GO" id="GO:0055088">
    <property type="term" value="P:lipid homeostasis"/>
    <property type="evidence" value="ECO:0007669"/>
    <property type="project" value="TreeGrafter"/>
</dbReference>
<dbReference type="PROSITE" id="PS50922">
    <property type="entry name" value="TLC"/>
    <property type="match status" value="1"/>
</dbReference>
<organism evidence="8 9">
    <name type="scientific">Pyrrhoderma noxium</name>
    <dbReference type="NCBI Taxonomy" id="2282107"/>
    <lineage>
        <taxon>Eukaryota</taxon>
        <taxon>Fungi</taxon>
        <taxon>Dikarya</taxon>
        <taxon>Basidiomycota</taxon>
        <taxon>Agaricomycotina</taxon>
        <taxon>Agaricomycetes</taxon>
        <taxon>Hymenochaetales</taxon>
        <taxon>Hymenochaetaceae</taxon>
        <taxon>Pyrrhoderma</taxon>
    </lineage>
</organism>
<sequence>MAAVDVYVQRIQDLSIPLAESLGLTKLPESAPNIVLSAICFWTVHIFISPVLSRVFFPGSYGRLRSSRDRNNWNVHVVSLVHALIIIPLSLRCLNSPVLNADRAFGWDPRVGTLASIACGYFAWDTFESLWHFSDIGFVVHGLVCFFIYFLVFTPFIAFYGPRFLLWELSTPFLNIHWFLDKMNLTGSTLQLINGICLLTSFAGVRLIYGSIQSLEFYKTLLAIKDQTPLPVVLVYGVGNIILNSLNVLWFFKMIAALQKRMKPNDQGPPTDKKDT</sequence>
<reference evidence="8 9" key="1">
    <citation type="journal article" date="2017" name="Mol. Ecol.">
        <title>Comparative and population genomic landscape of Phellinus noxius: A hypervariable fungus causing root rot in trees.</title>
        <authorList>
            <person name="Chung C.L."/>
            <person name="Lee T.J."/>
            <person name="Akiba M."/>
            <person name="Lee H.H."/>
            <person name="Kuo T.H."/>
            <person name="Liu D."/>
            <person name="Ke H.M."/>
            <person name="Yokoi T."/>
            <person name="Roa M.B."/>
            <person name="Lu M.J."/>
            <person name="Chang Y.Y."/>
            <person name="Ann P.J."/>
            <person name="Tsai J.N."/>
            <person name="Chen C.Y."/>
            <person name="Tzean S.S."/>
            <person name="Ota Y."/>
            <person name="Hattori T."/>
            <person name="Sahashi N."/>
            <person name="Liou R.F."/>
            <person name="Kikuchi T."/>
            <person name="Tsai I.J."/>
        </authorList>
    </citation>
    <scope>NUCLEOTIDE SEQUENCE [LARGE SCALE GENOMIC DNA]</scope>
    <source>
        <strain evidence="8 9">FFPRI411160</strain>
    </source>
</reference>
<comment type="subcellular location">
    <subcellularLocation>
        <location evidence="1">Membrane</location>
        <topology evidence="1">Multi-pass membrane protein</topology>
    </subcellularLocation>
</comment>
<dbReference type="GO" id="GO:0005783">
    <property type="term" value="C:endoplasmic reticulum"/>
    <property type="evidence" value="ECO:0007669"/>
    <property type="project" value="TreeGrafter"/>
</dbReference>
<keyword evidence="9" id="KW-1185">Reference proteome</keyword>
<dbReference type="InterPro" id="IPR006634">
    <property type="entry name" value="TLC-dom"/>
</dbReference>
<evidence type="ECO:0000313" key="9">
    <source>
        <dbReference type="Proteomes" id="UP000217199"/>
    </source>
</evidence>
<comment type="caution">
    <text evidence="8">The sequence shown here is derived from an EMBL/GenBank/DDBJ whole genome shotgun (WGS) entry which is preliminary data.</text>
</comment>
<evidence type="ECO:0000256" key="2">
    <source>
        <dbReference type="ARBA" id="ARBA00022692"/>
    </source>
</evidence>
<evidence type="ECO:0000256" key="6">
    <source>
        <dbReference type="SAM" id="Phobius"/>
    </source>
</evidence>
<dbReference type="GO" id="GO:0016020">
    <property type="term" value="C:membrane"/>
    <property type="evidence" value="ECO:0007669"/>
    <property type="project" value="UniProtKB-SubCell"/>
</dbReference>
<protein>
    <recommendedName>
        <fullName evidence="7">TLC domain-containing protein</fullName>
    </recommendedName>
</protein>
<dbReference type="EMBL" id="NBII01000001">
    <property type="protein sequence ID" value="PAV23506.1"/>
    <property type="molecule type" value="Genomic_DNA"/>
</dbReference>
<keyword evidence="3 6" id="KW-1133">Transmembrane helix</keyword>
<feature type="transmembrane region" description="Helical" evidence="6">
    <location>
        <begin position="73"/>
        <end position="91"/>
    </location>
</feature>
<accession>A0A286UV77</accession>
<name>A0A286UV77_9AGAM</name>
<dbReference type="STRING" id="2282107.A0A286UV77"/>
<feature type="transmembrane region" description="Helical" evidence="6">
    <location>
        <begin position="232"/>
        <end position="252"/>
    </location>
</feature>
<keyword evidence="4 5" id="KW-0472">Membrane</keyword>
<keyword evidence="2 5" id="KW-0812">Transmembrane</keyword>
<dbReference type="FunCoup" id="A0A286UV77">
    <property type="interactions" value="157"/>
</dbReference>
<evidence type="ECO:0000256" key="1">
    <source>
        <dbReference type="ARBA" id="ARBA00004141"/>
    </source>
</evidence>
<evidence type="ECO:0000256" key="5">
    <source>
        <dbReference type="PROSITE-ProRule" id="PRU00205"/>
    </source>
</evidence>
<dbReference type="InParanoid" id="A0A286UV77"/>
<feature type="domain" description="TLC" evidence="7">
    <location>
        <begin position="68"/>
        <end position="263"/>
    </location>
</feature>